<dbReference type="InterPro" id="IPR039540">
    <property type="entry name" value="UBL3-like_ubiquitin_dom"/>
</dbReference>
<dbReference type="Gene3D" id="1.25.40.10">
    <property type="entry name" value="Tetratricopeptide repeat domain"/>
    <property type="match status" value="1"/>
</dbReference>
<dbReference type="InterPro" id="IPR047977">
    <property type="entry name" value="UBL3_Ubl_met"/>
</dbReference>
<dbReference type="Gene3D" id="1.10.260.100">
    <property type="match status" value="1"/>
</dbReference>
<keyword evidence="3 4" id="KW-0802">TPR repeat</keyword>
<evidence type="ECO:0000256" key="2">
    <source>
        <dbReference type="ARBA" id="ARBA00022737"/>
    </source>
</evidence>
<dbReference type="SUPFAM" id="SSF48452">
    <property type="entry name" value="TPR-like"/>
    <property type="match status" value="1"/>
</dbReference>
<proteinExistence type="inferred from homology"/>
<evidence type="ECO:0000256" key="5">
    <source>
        <dbReference type="SAM" id="MobiDB-lite"/>
    </source>
</evidence>
<keyword evidence="2" id="KW-0677">Repeat</keyword>
<dbReference type="InterPro" id="IPR029071">
    <property type="entry name" value="Ubiquitin-like_domsf"/>
</dbReference>
<dbReference type="InterPro" id="IPR034649">
    <property type="entry name" value="Hip_N"/>
</dbReference>
<dbReference type="Gene3D" id="3.10.20.90">
    <property type="entry name" value="Phosphatidylinositol 3-kinase Catalytic Subunit, Chain A, domain 1"/>
    <property type="match status" value="1"/>
</dbReference>
<dbReference type="EMBL" id="KQ759874">
    <property type="protein sequence ID" value="OAD62371.1"/>
    <property type="molecule type" value="Genomic_DNA"/>
</dbReference>
<feature type="repeat" description="TPR" evidence="4">
    <location>
        <begin position="405"/>
        <end position="438"/>
    </location>
</feature>
<dbReference type="InterPro" id="IPR000626">
    <property type="entry name" value="Ubiquitin-like_dom"/>
</dbReference>
<comment type="similarity">
    <text evidence="1">Belongs to the FAM10 family.</text>
</comment>
<dbReference type="FunFam" id="1.25.40.10:FF:000112">
    <property type="entry name" value="FAM10 family protein"/>
    <property type="match status" value="1"/>
</dbReference>
<dbReference type="Gene3D" id="6.10.250.3420">
    <property type="match status" value="1"/>
</dbReference>
<dbReference type="Pfam" id="PF13881">
    <property type="entry name" value="Rad60-SLD_2"/>
    <property type="match status" value="1"/>
</dbReference>
<sequence length="605" mass="68661">MHFKEATFELQNHLKSSKRTIHNEEILAPPSTTSLLHRNQHKVLGNNLEQASQSIKPPTSVKPKPELVVPKIQALHPLILSRNFLFEGYIITRTLRQQQQHSNNDGEEKVKKKGVACERVSYEIIIAFNSGGAAASHLLSKSRIDVIRLCEPSYRKPGFRENLTINLRLILVSGKTKEFLFSPSDSAGDIAHHVFENWPEDWAEEAVAKAEILRLIYQGRFLHSNVTLGALGLPFGKTTVMHLVPRENLPEPNSQGIKMSIPIKPEQILLVKEFFNKCKTNPEILHQPNLYFIKDLIEFFGGKIPKVNRAEKGESPSKRSEDTNASKEPEPKSESEESDLELDMSAVIDTDAPQKMGNPTLQPTEEEIAESQVKRSEAVSAFAENAYEKAIELYTEAIVMNPQAALLYAKRGQIFLLMNKPNACVRDCNRALELNPDSAAAHKFRGRAYYLLGKFEEAANDLRLACKFDYDEEADEWLREVTPNARKIEEHKRKKVRKMQEKLEHEVKERLNKTRENVKTYEENTRTSQTDFSGEKMADFYKFLNDIGTLNAIKDPEIAEAFKEISANPANILKYQNNPKIMDFICAGARMTTPKPEPQDDVGLD</sequence>
<name>A0A310SIC0_9HYME</name>
<dbReference type="SMART" id="SM00028">
    <property type="entry name" value="TPR"/>
    <property type="match status" value="3"/>
</dbReference>
<dbReference type="AlphaFoldDB" id="A0A310SIC0"/>
<evidence type="ECO:0000256" key="3">
    <source>
        <dbReference type="ARBA" id="ARBA00022803"/>
    </source>
</evidence>
<reference evidence="7 8" key="1">
    <citation type="submission" date="2015-07" db="EMBL/GenBank/DDBJ databases">
        <title>The genome of Eufriesea mexicana.</title>
        <authorList>
            <person name="Pan H."/>
            <person name="Kapheim K."/>
        </authorList>
    </citation>
    <scope>NUCLEOTIDE SEQUENCE [LARGE SCALE GENOMIC DNA]</scope>
    <source>
        <strain evidence="7">0111107269</strain>
        <tissue evidence="7">Whole body</tissue>
    </source>
</reference>
<evidence type="ECO:0000313" key="7">
    <source>
        <dbReference type="EMBL" id="OAD62371.1"/>
    </source>
</evidence>
<dbReference type="Proteomes" id="UP000250275">
    <property type="component" value="Unassembled WGS sequence"/>
</dbReference>
<dbReference type="GO" id="GO:0030544">
    <property type="term" value="F:Hsp70 protein binding"/>
    <property type="evidence" value="ECO:0007669"/>
    <property type="project" value="TreeGrafter"/>
</dbReference>
<dbReference type="InterPro" id="IPR019734">
    <property type="entry name" value="TPR_rpt"/>
</dbReference>
<accession>A0A310SIC0</accession>
<feature type="domain" description="Ubiquitin-like" evidence="6">
    <location>
        <begin position="165"/>
        <end position="248"/>
    </location>
</feature>
<evidence type="ECO:0000313" key="8">
    <source>
        <dbReference type="Proteomes" id="UP000250275"/>
    </source>
</evidence>
<evidence type="ECO:0000256" key="4">
    <source>
        <dbReference type="PROSITE-ProRule" id="PRU00339"/>
    </source>
</evidence>
<evidence type="ECO:0000259" key="6">
    <source>
        <dbReference type="PROSITE" id="PS50053"/>
    </source>
</evidence>
<dbReference type="CDD" id="cd14438">
    <property type="entry name" value="Hip_N"/>
    <property type="match status" value="1"/>
</dbReference>
<evidence type="ECO:0000256" key="1">
    <source>
        <dbReference type="ARBA" id="ARBA00009015"/>
    </source>
</evidence>
<feature type="compositionally biased region" description="Basic and acidic residues" evidence="5">
    <location>
        <begin position="308"/>
        <end position="335"/>
    </location>
</feature>
<dbReference type="CDD" id="cd17048">
    <property type="entry name" value="Ubl_UBL3"/>
    <property type="match status" value="1"/>
</dbReference>
<dbReference type="OrthoDB" id="1043111at2759"/>
<protein>
    <submittedName>
        <fullName evidence="7">Hsc70-interacting protein</fullName>
    </submittedName>
</protein>
<feature type="region of interest" description="Disordered" evidence="5">
    <location>
        <begin position="308"/>
        <end position="340"/>
    </location>
</feature>
<dbReference type="InterPro" id="IPR011990">
    <property type="entry name" value="TPR-like_helical_dom_sf"/>
</dbReference>
<dbReference type="PROSITE" id="PS50053">
    <property type="entry name" value="UBIQUITIN_2"/>
    <property type="match status" value="1"/>
</dbReference>
<feature type="repeat" description="TPR" evidence="4">
    <location>
        <begin position="371"/>
        <end position="404"/>
    </location>
</feature>
<keyword evidence="8" id="KW-1185">Reference proteome</keyword>
<dbReference type="PANTHER" id="PTHR45883:SF2">
    <property type="entry name" value="HSC70-INTERACTING PROTEIN"/>
    <property type="match status" value="1"/>
</dbReference>
<gene>
    <name evidence="7" type="ORF">WN48_07048</name>
</gene>
<dbReference type="GO" id="GO:0046983">
    <property type="term" value="F:protein dimerization activity"/>
    <property type="evidence" value="ECO:0007669"/>
    <property type="project" value="InterPro"/>
</dbReference>
<dbReference type="Pfam" id="PF18253">
    <property type="entry name" value="HipN"/>
    <property type="match status" value="1"/>
</dbReference>
<dbReference type="SUPFAM" id="SSF54236">
    <property type="entry name" value="Ubiquitin-like"/>
    <property type="match status" value="1"/>
</dbReference>
<organism evidence="7 8">
    <name type="scientific">Eufriesea mexicana</name>
    <dbReference type="NCBI Taxonomy" id="516756"/>
    <lineage>
        <taxon>Eukaryota</taxon>
        <taxon>Metazoa</taxon>
        <taxon>Ecdysozoa</taxon>
        <taxon>Arthropoda</taxon>
        <taxon>Hexapoda</taxon>
        <taxon>Insecta</taxon>
        <taxon>Pterygota</taxon>
        <taxon>Neoptera</taxon>
        <taxon>Endopterygota</taxon>
        <taxon>Hymenoptera</taxon>
        <taxon>Apocrita</taxon>
        <taxon>Aculeata</taxon>
        <taxon>Apoidea</taxon>
        <taxon>Anthophila</taxon>
        <taxon>Apidae</taxon>
        <taxon>Eufriesea</taxon>
    </lineage>
</organism>
<dbReference type="PANTHER" id="PTHR45883">
    <property type="entry name" value="HSC70-INTERACTING PROTEIN"/>
    <property type="match status" value="1"/>
</dbReference>
<dbReference type="PROSITE" id="PS50005">
    <property type="entry name" value="TPR"/>
    <property type="match status" value="2"/>
</dbReference>